<organism evidence="3 4">
    <name type="scientific">Skeletonema marinoi</name>
    <dbReference type="NCBI Taxonomy" id="267567"/>
    <lineage>
        <taxon>Eukaryota</taxon>
        <taxon>Sar</taxon>
        <taxon>Stramenopiles</taxon>
        <taxon>Ochrophyta</taxon>
        <taxon>Bacillariophyta</taxon>
        <taxon>Coscinodiscophyceae</taxon>
        <taxon>Thalassiosirophycidae</taxon>
        <taxon>Thalassiosirales</taxon>
        <taxon>Skeletonemataceae</taxon>
        <taxon>Skeletonema</taxon>
        <taxon>Skeletonema marinoi-dohrnii complex</taxon>
    </lineage>
</organism>
<dbReference type="Proteomes" id="UP001224775">
    <property type="component" value="Unassembled WGS sequence"/>
</dbReference>
<keyword evidence="4" id="KW-1185">Reference proteome</keyword>
<dbReference type="CDD" id="cd06558">
    <property type="entry name" value="crotonase-like"/>
    <property type="match status" value="1"/>
</dbReference>
<dbReference type="PANTHER" id="PTHR11941:SF75">
    <property type="entry name" value="ENOYL-COA HYDRATASE_ISOMERASE FAMILY PROTEIN"/>
    <property type="match status" value="1"/>
</dbReference>
<evidence type="ECO:0000256" key="1">
    <source>
        <dbReference type="ARBA" id="ARBA00005254"/>
    </source>
</evidence>
<name>A0AAD8XUH5_9STRA</name>
<dbReference type="Pfam" id="PF00378">
    <property type="entry name" value="ECH_1"/>
    <property type="match status" value="1"/>
</dbReference>
<dbReference type="GO" id="GO:0006635">
    <property type="term" value="P:fatty acid beta-oxidation"/>
    <property type="evidence" value="ECO:0007669"/>
    <property type="project" value="TreeGrafter"/>
</dbReference>
<dbReference type="AlphaFoldDB" id="A0AAD8XUH5"/>
<dbReference type="Gene3D" id="3.90.226.10">
    <property type="entry name" value="2-enoyl-CoA Hydratase, Chain A, domain 1"/>
    <property type="match status" value="1"/>
</dbReference>
<evidence type="ECO:0000313" key="3">
    <source>
        <dbReference type="EMBL" id="KAK1733834.1"/>
    </source>
</evidence>
<gene>
    <name evidence="3" type="ORF">QTG54_015361</name>
</gene>
<evidence type="ECO:0000256" key="2">
    <source>
        <dbReference type="RuleBase" id="RU003707"/>
    </source>
</evidence>
<dbReference type="GO" id="GO:0005777">
    <property type="term" value="C:peroxisome"/>
    <property type="evidence" value="ECO:0007669"/>
    <property type="project" value="TreeGrafter"/>
</dbReference>
<dbReference type="EMBL" id="JATAAI010000043">
    <property type="protein sequence ID" value="KAK1733834.1"/>
    <property type="molecule type" value="Genomic_DNA"/>
</dbReference>
<comment type="similarity">
    <text evidence="1 2">Belongs to the enoyl-CoA hydratase/isomerase family.</text>
</comment>
<sequence length="202" mass="22073">MNQSPPHHSKTLFEKNGVSLVATILSSSSSSSTSDDDDHDGIILTLYLHRHTEKNVINPTMISLLVQALHVIDTHPILSHTNNKSLIITGIDHDDLKICKFFGNGLDLEWMMKASNNQSNTNGGAAAAAAVSAATKNENPTSRMIEMFNSQVLAKILTLPFRTVAAINGHCIGAGLFLALACDYRFMRTERGYIQWPEARLG</sequence>
<dbReference type="PANTHER" id="PTHR11941">
    <property type="entry name" value="ENOYL-COA HYDRATASE-RELATED"/>
    <property type="match status" value="1"/>
</dbReference>
<protein>
    <submittedName>
        <fullName evidence="3">Enoyl-CoA hydratase superfamily protein</fullName>
    </submittedName>
</protein>
<dbReference type="InterPro" id="IPR029045">
    <property type="entry name" value="ClpP/crotonase-like_dom_sf"/>
</dbReference>
<accession>A0AAD8XUH5</accession>
<dbReference type="InterPro" id="IPR018376">
    <property type="entry name" value="Enoyl-CoA_hyd/isom_CS"/>
</dbReference>
<evidence type="ECO:0000313" key="4">
    <source>
        <dbReference type="Proteomes" id="UP001224775"/>
    </source>
</evidence>
<proteinExistence type="inferred from homology"/>
<dbReference type="SUPFAM" id="SSF52096">
    <property type="entry name" value="ClpP/crotonase"/>
    <property type="match status" value="1"/>
</dbReference>
<comment type="caution">
    <text evidence="3">The sequence shown here is derived from an EMBL/GenBank/DDBJ whole genome shotgun (WGS) entry which is preliminary data.</text>
</comment>
<dbReference type="InterPro" id="IPR001753">
    <property type="entry name" value="Enoyl-CoA_hydra/iso"/>
</dbReference>
<dbReference type="PROSITE" id="PS00166">
    <property type="entry name" value="ENOYL_COA_HYDRATASE"/>
    <property type="match status" value="1"/>
</dbReference>
<reference evidence="3" key="1">
    <citation type="submission" date="2023-06" db="EMBL/GenBank/DDBJ databases">
        <title>Survivors Of The Sea: Transcriptome response of Skeletonema marinoi to long-term dormancy.</title>
        <authorList>
            <person name="Pinder M.I.M."/>
            <person name="Kourtchenko O."/>
            <person name="Robertson E.K."/>
            <person name="Larsson T."/>
            <person name="Maumus F."/>
            <person name="Osuna-Cruz C.M."/>
            <person name="Vancaester E."/>
            <person name="Stenow R."/>
            <person name="Vandepoele K."/>
            <person name="Ploug H."/>
            <person name="Bruchert V."/>
            <person name="Godhe A."/>
            <person name="Topel M."/>
        </authorList>
    </citation>
    <scope>NUCLEOTIDE SEQUENCE</scope>
    <source>
        <strain evidence="3">R05AC</strain>
    </source>
</reference>
<dbReference type="GO" id="GO:0004165">
    <property type="term" value="F:delta(3)-delta(2)-enoyl-CoA isomerase activity"/>
    <property type="evidence" value="ECO:0007669"/>
    <property type="project" value="TreeGrafter"/>
</dbReference>